<name>A0ABV1JYE1_9PSEU</name>
<dbReference type="InterPro" id="IPR003439">
    <property type="entry name" value="ABC_transporter-like_ATP-bd"/>
</dbReference>
<dbReference type="GO" id="GO:0005524">
    <property type="term" value="F:ATP binding"/>
    <property type="evidence" value="ECO:0007669"/>
    <property type="project" value="UniProtKB-KW"/>
</dbReference>
<evidence type="ECO:0000256" key="2">
    <source>
        <dbReference type="ARBA" id="ARBA00022840"/>
    </source>
</evidence>
<sequence length="485" mass="48875">MSALSVRGLTARTADGTVLLDGVDLDLAPGAVLAVVGPSGAGKSTLGLAVLGEAATGVALDGSVRIGPAELLGVAPRELRARRAGRVGHLPQHPGVVLDPVRRVGPVLDELAATVHGRGRRHRAARARAVTEACERAGLGAEPHLLRRHPHRLSGGQQQRVALAQTLVTGPDVVVLDEPTTGLDPVTTDAVLDRLAALAAGSTALVLLTHDLDAVRVLATAVPVTVLELAAGRVVRTGPAAALLGAPVPPAPPPRPAAGGALLEVTGLGVRAAGGAQLLSGVDLAVGRGGFVALTGPSGAGKTTLGRALAGLTPCSGSVRVDGRDPAGDRRAVQYVHQDCRSAFLDHRPVLDQVARPAVLLRGRSPADARAAAVALLERLGVPAATAARRPGGLSGGQLQRASVARALLAGPAVLVADEATSALDGGHRALLLAELRRSCREDRTAVLLISHDPVTVASADRVVTLVDGRVAVAARPVPAGRGAT</sequence>
<reference evidence="4 5" key="1">
    <citation type="submission" date="2024-03" db="EMBL/GenBank/DDBJ databases">
        <title>Draft genome sequence of Pseudonocardia tropica JCM 19149.</title>
        <authorList>
            <person name="Butdee W."/>
            <person name="Duangmal K."/>
        </authorList>
    </citation>
    <scope>NUCLEOTIDE SEQUENCE [LARGE SCALE GENOMIC DNA]</scope>
    <source>
        <strain evidence="4 5">JCM 19149</strain>
    </source>
</reference>
<dbReference type="InterPro" id="IPR003593">
    <property type="entry name" value="AAA+_ATPase"/>
</dbReference>
<dbReference type="SMART" id="SM00382">
    <property type="entry name" value="AAA"/>
    <property type="match status" value="2"/>
</dbReference>
<keyword evidence="5" id="KW-1185">Reference proteome</keyword>
<dbReference type="PANTHER" id="PTHR24220:SF685">
    <property type="entry name" value="ABC TRANSPORTER RELATED"/>
    <property type="match status" value="1"/>
</dbReference>
<dbReference type="EMBL" id="JBEDNP010000007">
    <property type="protein sequence ID" value="MEQ3539923.1"/>
    <property type="molecule type" value="Genomic_DNA"/>
</dbReference>
<dbReference type="Proteomes" id="UP001464923">
    <property type="component" value="Unassembled WGS sequence"/>
</dbReference>
<dbReference type="InterPro" id="IPR017871">
    <property type="entry name" value="ABC_transporter-like_CS"/>
</dbReference>
<feature type="domain" description="ABC transporter" evidence="3">
    <location>
        <begin position="263"/>
        <end position="484"/>
    </location>
</feature>
<dbReference type="PANTHER" id="PTHR24220">
    <property type="entry name" value="IMPORT ATP-BINDING PROTEIN"/>
    <property type="match status" value="1"/>
</dbReference>
<dbReference type="PROSITE" id="PS50893">
    <property type="entry name" value="ABC_TRANSPORTER_2"/>
    <property type="match status" value="2"/>
</dbReference>
<feature type="domain" description="ABC transporter" evidence="3">
    <location>
        <begin position="4"/>
        <end position="256"/>
    </location>
</feature>
<dbReference type="InterPro" id="IPR027417">
    <property type="entry name" value="P-loop_NTPase"/>
</dbReference>
<dbReference type="Gene3D" id="3.40.50.300">
    <property type="entry name" value="P-loop containing nucleotide triphosphate hydrolases"/>
    <property type="match status" value="2"/>
</dbReference>
<evidence type="ECO:0000259" key="3">
    <source>
        <dbReference type="PROSITE" id="PS50893"/>
    </source>
</evidence>
<proteinExistence type="predicted"/>
<gene>
    <name evidence="4" type="ORF">WHI96_13930</name>
</gene>
<comment type="caution">
    <text evidence="4">The sequence shown here is derived from an EMBL/GenBank/DDBJ whole genome shotgun (WGS) entry which is preliminary data.</text>
</comment>
<dbReference type="PROSITE" id="PS00211">
    <property type="entry name" value="ABC_TRANSPORTER_1"/>
    <property type="match status" value="2"/>
</dbReference>
<evidence type="ECO:0000313" key="5">
    <source>
        <dbReference type="Proteomes" id="UP001464923"/>
    </source>
</evidence>
<dbReference type="SUPFAM" id="SSF52540">
    <property type="entry name" value="P-loop containing nucleoside triphosphate hydrolases"/>
    <property type="match status" value="2"/>
</dbReference>
<accession>A0ABV1JYE1</accession>
<keyword evidence="1" id="KW-0547">Nucleotide-binding</keyword>
<evidence type="ECO:0000256" key="1">
    <source>
        <dbReference type="ARBA" id="ARBA00022741"/>
    </source>
</evidence>
<dbReference type="InterPro" id="IPR015854">
    <property type="entry name" value="ABC_transpr_LolD-like"/>
</dbReference>
<keyword evidence="2 4" id="KW-0067">ATP-binding</keyword>
<organism evidence="4 5">
    <name type="scientific">Pseudonocardia tropica</name>
    <dbReference type="NCBI Taxonomy" id="681289"/>
    <lineage>
        <taxon>Bacteria</taxon>
        <taxon>Bacillati</taxon>
        <taxon>Actinomycetota</taxon>
        <taxon>Actinomycetes</taxon>
        <taxon>Pseudonocardiales</taxon>
        <taxon>Pseudonocardiaceae</taxon>
        <taxon>Pseudonocardia</taxon>
    </lineage>
</organism>
<dbReference type="RefSeq" id="WP_345653732.1">
    <property type="nucleotide sequence ID" value="NZ_BAABLY010000090.1"/>
</dbReference>
<evidence type="ECO:0000313" key="4">
    <source>
        <dbReference type="EMBL" id="MEQ3539923.1"/>
    </source>
</evidence>
<protein>
    <submittedName>
        <fullName evidence="4">ATP-binding cassette domain-containing protein</fullName>
    </submittedName>
</protein>
<dbReference type="Pfam" id="PF00005">
    <property type="entry name" value="ABC_tran"/>
    <property type="match status" value="2"/>
</dbReference>